<evidence type="ECO:0000313" key="2">
    <source>
        <dbReference type="EMBL" id="PKU44111.1"/>
    </source>
</evidence>
<accession>A0A2I0UDJ9</accession>
<sequence length="182" mass="19905">MRLVHHRPEVQEMGPCLAKDGMTPKTSSTSHPHSWASSAPATTWTAQDPRMLLDFCCFANPRTLYGTLSWCLTRVVPKQAQDSAAQLAPRSSSKSPTITVRNSLSSPCPGLAASAAPQLWWHCTLGLPHLSSCGKTVLRSFRCEDRPVKTEMSPISGGSMDILEESSEKLFHCPVWTVNSEP</sequence>
<dbReference type="AlphaFoldDB" id="A0A2I0UDJ9"/>
<dbReference type="Proteomes" id="UP000233556">
    <property type="component" value="Unassembled WGS sequence"/>
</dbReference>
<keyword evidence="3" id="KW-1185">Reference proteome</keyword>
<evidence type="ECO:0000313" key="3">
    <source>
        <dbReference type="Proteomes" id="UP000233556"/>
    </source>
</evidence>
<reference evidence="3" key="2">
    <citation type="submission" date="2017-12" db="EMBL/GenBank/DDBJ databases">
        <title>Genome sequence of the Bar-tailed Godwit (Limosa lapponica baueri).</title>
        <authorList>
            <person name="Lima N.C.B."/>
            <person name="Parody-Merino A.M."/>
            <person name="Battley P.F."/>
            <person name="Fidler A.E."/>
            <person name="Prosdocimi F."/>
        </authorList>
    </citation>
    <scope>NUCLEOTIDE SEQUENCE [LARGE SCALE GENOMIC DNA]</scope>
</reference>
<evidence type="ECO:0000256" key="1">
    <source>
        <dbReference type="SAM" id="MobiDB-lite"/>
    </source>
</evidence>
<feature type="compositionally biased region" description="Basic and acidic residues" evidence="1">
    <location>
        <begin position="1"/>
        <end position="10"/>
    </location>
</feature>
<protein>
    <submittedName>
        <fullName evidence="2">Uncharacterized protein</fullName>
    </submittedName>
</protein>
<feature type="compositionally biased region" description="Low complexity" evidence="1">
    <location>
        <begin position="23"/>
        <end position="40"/>
    </location>
</feature>
<reference evidence="3" key="1">
    <citation type="submission" date="2017-11" db="EMBL/GenBank/DDBJ databases">
        <authorList>
            <person name="Lima N.C."/>
            <person name="Parody-Merino A.M."/>
            <person name="Battley P.F."/>
            <person name="Fidler A.E."/>
            <person name="Prosdocimi F."/>
        </authorList>
    </citation>
    <scope>NUCLEOTIDE SEQUENCE [LARGE SCALE GENOMIC DNA]</scope>
</reference>
<proteinExistence type="predicted"/>
<feature type="region of interest" description="Disordered" evidence="1">
    <location>
        <begin position="1"/>
        <end position="40"/>
    </location>
</feature>
<organism evidence="2 3">
    <name type="scientific">Limosa lapponica baueri</name>
    <dbReference type="NCBI Taxonomy" id="1758121"/>
    <lineage>
        <taxon>Eukaryota</taxon>
        <taxon>Metazoa</taxon>
        <taxon>Chordata</taxon>
        <taxon>Craniata</taxon>
        <taxon>Vertebrata</taxon>
        <taxon>Euteleostomi</taxon>
        <taxon>Archelosauria</taxon>
        <taxon>Archosauria</taxon>
        <taxon>Dinosauria</taxon>
        <taxon>Saurischia</taxon>
        <taxon>Theropoda</taxon>
        <taxon>Coelurosauria</taxon>
        <taxon>Aves</taxon>
        <taxon>Neognathae</taxon>
        <taxon>Neoaves</taxon>
        <taxon>Charadriiformes</taxon>
        <taxon>Scolopacidae</taxon>
        <taxon>Limosa</taxon>
    </lineage>
</organism>
<name>A0A2I0UDJ9_LIMLA</name>
<dbReference type="EMBL" id="KZ505849">
    <property type="protein sequence ID" value="PKU44111.1"/>
    <property type="molecule type" value="Genomic_DNA"/>
</dbReference>
<gene>
    <name evidence="2" type="ORF">llap_5588</name>
</gene>